<keyword evidence="1" id="KW-0812">Transmembrane</keyword>
<dbReference type="AlphaFoldDB" id="A0A6V2NRQ1"/>
<proteinExistence type="predicted"/>
<keyword evidence="2" id="KW-0732">Signal</keyword>
<keyword evidence="1" id="KW-1133">Transmembrane helix</keyword>
<name>A0A6V2NRQ1_9STRA</name>
<accession>A0A6V2NRQ1</accession>
<feature type="transmembrane region" description="Helical" evidence="1">
    <location>
        <begin position="77"/>
        <end position="95"/>
    </location>
</feature>
<protein>
    <recommendedName>
        <fullName evidence="4">Protein RFT1 homolog</fullName>
    </recommendedName>
</protein>
<keyword evidence="1" id="KW-0472">Membrane</keyword>
<evidence type="ECO:0008006" key="4">
    <source>
        <dbReference type="Google" id="ProtNLM"/>
    </source>
</evidence>
<evidence type="ECO:0000313" key="3">
    <source>
        <dbReference type="EMBL" id="CAE4655909.1"/>
    </source>
</evidence>
<sequence>MQQHSLRICLVLLVVTCIFNPTSAFIKKRPVASKTEFSRERVKLENSKTNEDVVSVATATTQQPLSSSSPLISRKTLIQFDALVGIVYATGFFLFPGQTLSFFFRYDFDPSIEKILHMAVRMIAINHAGYIAGLLSAPPEKAIRVATAFLTIGGSFFVYYGQAKLETAAAFWSCTVLTTLMIVAHLIAL</sequence>
<feature type="transmembrane region" description="Helical" evidence="1">
    <location>
        <begin position="168"/>
        <end position="188"/>
    </location>
</feature>
<feature type="signal peptide" evidence="2">
    <location>
        <begin position="1"/>
        <end position="24"/>
    </location>
</feature>
<gene>
    <name evidence="3" type="ORF">DBRI00130_LOCUS39271</name>
</gene>
<organism evidence="3">
    <name type="scientific">Ditylum brightwellii</name>
    <dbReference type="NCBI Taxonomy" id="49249"/>
    <lineage>
        <taxon>Eukaryota</taxon>
        <taxon>Sar</taxon>
        <taxon>Stramenopiles</taxon>
        <taxon>Ochrophyta</taxon>
        <taxon>Bacillariophyta</taxon>
        <taxon>Mediophyceae</taxon>
        <taxon>Lithodesmiophycidae</taxon>
        <taxon>Lithodesmiales</taxon>
        <taxon>Lithodesmiaceae</taxon>
        <taxon>Ditylum</taxon>
    </lineage>
</organism>
<feature type="transmembrane region" description="Helical" evidence="1">
    <location>
        <begin position="142"/>
        <end position="161"/>
    </location>
</feature>
<feature type="chain" id="PRO_5030160940" description="Protein RFT1 homolog" evidence="2">
    <location>
        <begin position="25"/>
        <end position="189"/>
    </location>
</feature>
<evidence type="ECO:0000256" key="2">
    <source>
        <dbReference type="SAM" id="SignalP"/>
    </source>
</evidence>
<evidence type="ECO:0000256" key="1">
    <source>
        <dbReference type="SAM" id="Phobius"/>
    </source>
</evidence>
<reference evidence="3" key="1">
    <citation type="submission" date="2021-01" db="EMBL/GenBank/DDBJ databases">
        <authorList>
            <person name="Corre E."/>
            <person name="Pelletier E."/>
            <person name="Niang G."/>
            <person name="Scheremetjew M."/>
            <person name="Finn R."/>
            <person name="Kale V."/>
            <person name="Holt S."/>
            <person name="Cochrane G."/>
            <person name="Meng A."/>
            <person name="Brown T."/>
            <person name="Cohen L."/>
        </authorList>
    </citation>
    <scope>NUCLEOTIDE SEQUENCE</scope>
    <source>
        <strain evidence="3">GSO104</strain>
    </source>
</reference>
<dbReference type="EMBL" id="HBNS01054084">
    <property type="protein sequence ID" value="CAE4655909.1"/>
    <property type="molecule type" value="Transcribed_RNA"/>
</dbReference>